<evidence type="ECO:0000313" key="2">
    <source>
        <dbReference type="Proteomes" id="UP001595616"/>
    </source>
</evidence>
<organism evidence="1 2">
    <name type="scientific">Lacihabitans lacunae</name>
    <dbReference type="NCBI Taxonomy" id="1028214"/>
    <lineage>
        <taxon>Bacteria</taxon>
        <taxon>Pseudomonadati</taxon>
        <taxon>Bacteroidota</taxon>
        <taxon>Cytophagia</taxon>
        <taxon>Cytophagales</taxon>
        <taxon>Leadbetterellaceae</taxon>
        <taxon>Lacihabitans</taxon>
    </lineage>
</organism>
<protein>
    <submittedName>
        <fullName evidence="1">DUF4249 family protein</fullName>
    </submittedName>
</protein>
<dbReference type="Pfam" id="PF14054">
    <property type="entry name" value="DUF4249"/>
    <property type="match status" value="1"/>
</dbReference>
<keyword evidence="2" id="KW-1185">Reference proteome</keyword>
<name>A0ABV7YXA7_9BACT</name>
<comment type="caution">
    <text evidence="1">The sequence shown here is derived from an EMBL/GenBank/DDBJ whole genome shotgun (WGS) entry which is preliminary data.</text>
</comment>
<dbReference type="InterPro" id="IPR025345">
    <property type="entry name" value="DUF4249"/>
</dbReference>
<dbReference type="Gene3D" id="2.60.120.10">
    <property type="entry name" value="Jelly Rolls"/>
    <property type="match status" value="1"/>
</dbReference>
<gene>
    <name evidence="1" type="ORF">ACFOOI_14060</name>
</gene>
<accession>A0ABV7YXA7</accession>
<evidence type="ECO:0000313" key="1">
    <source>
        <dbReference type="EMBL" id="MFC3811784.1"/>
    </source>
</evidence>
<dbReference type="Proteomes" id="UP001595616">
    <property type="component" value="Unassembled WGS sequence"/>
</dbReference>
<proteinExistence type="predicted"/>
<dbReference type="InterPro" id="IPR014710">
    <property type="entry name" value="RmlC-like_jellyroll"/>
</dbReference>
<dbReference type="EMBL" id="JBHRYQ010000001">
    <property type="protein sequence ID" value="MFC3811784.1"/>
    <property type="molecule type" value="Genomic_DNA"/>
</dbReference>
<sequence>MKLENYLIQTLQIDRETAHLICQYFEKSSYNSSDLLLKEGEVSNKIFFIDKGLAREFSSEETATTADLHQTHWFIKEKWKETLVRNKATNMYISPSGYKPVVGKSYYFKVKADGFQDAKSKPQIIPNPIEVSSVGFSDEKVTSPLNVSSPTKLLKIKFKKVDQDNLYVAVEITGRYNEINTSNNIISTKSPAEFGDPCIYDLASYLKIYNTKCYNKEENEITFYIEMLGYTELPKPGEKTITDLKIKLSIVSSFYYDYISTYNPPDGIFKAFQPINPTLTNIENGFGAVLGKNENVIYYKIP</sequence>
<reference evidence="2" key="1">
    <citation type="journal article" date="2019" name="Int. J. Syst. Evol. Microbiol.">
        <title>The Global Catalogue of Microorganisms (GCM) 10K type strain sequencing project: providing services to taxonomists for standard genome sequencing and annotation.</title>
        <authorList>
            <consortium name="The Broad Institute Genomics Platform"/>
            <consortium name="The Broad Institute Genome Sequencing Center for Infectious Disease"/>
            <person name="Wu L."/>
            <person name="Ma J."/>
        </authorList>
    </citation>
    <scope>NUCLEOTIDE SEQUENCE [LARGE SCALE GENOMIC DNA]</scope>
    <source>
        <strain evidence="2">CECT 7956</strain>
    </source>
</reference>
<dbReference type="RefSeq" id="WP_379838630.1">
    <property type="nucleotide sequence ID" value="NZ_JBHRYQ010000001.1"/>
</dbReference>
<dbReference type="InterPro" id="IPR018490">
    <property type="entry name" value="cNMP-bd_dom_sf"/>
</dbReference>
<dbReference type="SUPFAM" id="SSF51206">
    <property type="entry name" value="cAMP-binding domain-like"/>
    <property type="match status" value="1"/>
</dbReference>